<comment type="caution">
    <text evidence="6">The sequence shown here is derived from an EMBL/GenBank/DDBJ whole genome shotgun (WGS) entry which is preliminary data.</text>
</comment>
<reference evidence="6 7" key="1">
    <citation type="journal article" date="2016" name="Sci. Rep.">
        <title>Penicillium arizonense, a new, genome sequenced fungal species, reveals a high chemical diversity in secreted metabolites.</title>
        <authorList>
            <person name="Grijseels S."/>
            <person name="Nielsen J.C."/>
            <person name="Randelovic M."/>
            <person name="Nielsen J."/>
            <person name="Nielsen K.F."/>
            <person name="Workman M."/>
            <person name="Frisvad J.C."/>
        </authorList>
    </citation>
    <scope>NUCLEOTIDE SEQUENCE [LARGE SCALE GENOMIC DNA]</scope>
    <source>
        <strain evidence="6 7">CBS 141311</strain>
    </source>
</reference>
<dbReference type="EMBL" id="LXJU01000008">
    <property type="protein sequence ID" value="OGE53082.1"/>
    <property type="molecule type" value="Genomic_DNA"/>
</dbReference>
<feature type="region of interest" description="Disordered" evidence="4">
    <location>
        <begin position="795"/>
        <end position="828"/>
    </location>
</feature>
<dbReference type="PANTHER" id="PTHR48027">
    <property type="entry name" value="HETEROGENEOUS NUCLEAR RIBONUCLEOPROTEIN 87F-RELATED"/>
    <property type="match status" value="1"/>
</dbReference>
<dbReference type="SUPFAM" id="SSF54928">
    <property type="entry name" value="RNA-binding domain, RBD"/>
    <property type="match status" value="1"/>
</dbReference>
<dbReference type="STRING" id="1835702.A0A1F5LIP1"/>
<feature type="compositionally biased region" description="Low complexity" evidence="4">
    <location>
        <begin position="641"/>
        <end position="654"/>
    </location>
</feature>
<feature type="domain" description="RRM" evidence="5">
    <location>
        <begin position="510"/>
        <end position="588"/>
    </location>
</feature>
<dbReference type="AlphaFoldDB" id="A0A1F5LIP1"/>
<keyword evidence="1 2" id="KW-0694">RNA-binding</keyword>
<dbReference type="GeneID" id="34576365"/>
<organism evidence="6 7">
    <name type="scientific">Penicillium arizonense</name>
    <dbReference type="NCBI Taxonomy" id="1835702"/>
    <lineage>
        <taxon>Eukaryota</taxon>
        <taxon>Fungi</taxon>
        <taxon>Dikarya</taxon>
        <taxon>Ascomycota</taxon>
        <taxon>Pezizomycotina</taxon>
        <taxon>Eurotiomycetes</taxon>
        <taxon>Eurotiomycetidae</taxon>
        <taxon>Eurotiales</taxon>
        <taxon>Aspergillaceae</taxon>
        <taxon>Penicillium</taxon>
    </lineage>
</organism>
<feature type="compositionally biased region" description="Basic and acidic residues" evidence="4">
    <location>
        <begin position="113"/>
        <end position="127"/>
    </location>
</feature>
<dbReference type="SMART" id="SM00360">
    <property type="entry name" value="RRM"/>
    <property type="match status" value="1"/>
</dbReference>
<feature type="compositionally biased region" description="Polar residues" evidence="4">
    <location>
        <begin position="665"/>
        <end position="682"/>
    </location>
</feature>
<dbReference type="CDD" id="cd00590">
    <property type="entry name" value="RRM_SF"/>
    <property type="match status" value="1"/>
</dbReference>
<evidence type="ECO:0000256" key="4">
    <source>
        <dbReference type="SAM" id="MobiDB-lite"/>
    </source>
</evidence>
<feature type="region of interest" description="Disordered" evidence="4">
    <location>
        <begin position="113"/>
        <end position="132"/>
    </location>
</feature>
<dbReference type="InterPro" id="IPR052462">
    <property type="entry name" value="SLIRP/GR-RBP-like"/>
</dbReference>
<dbReference type="PROSITE" id="PS50102">
    <property type="entry name" value="RRM"/>
    <property type="match status" value="1"/>
</dbReference>
<feature type="coiled-coil region" evidence="3">
    <location>
        <begin position="224"/>
        <end position="251"/>
    </location>
</feature>
<dbReference type="GO" id="GO:0003723">
    <property type="term" value="F:RNA binding"/>
    <property type="evidence" value="ECO:0007669"/>
    <property type="project" value="UniProtKB-UniRule"/>
</dbReference>
<dbReference type="OrthoDB" id="193499at2759"/>
<evidence type="ECO:0000259" key="5">
    <source>
        <dbReference type="PROSITE" id="PS50102"/>
    </source>
</evidence>
<feature type="region of interest" description="Disordered" evidence="4">
    <location>
        <begin position="174"/>
        <end position="202"/>
    </location>
</feature>
<feature type="region of interest" description="Disordered" evidence="4">
    <location>
        <begin position="329"/>
        <end position="401"/>
    </location>
</feature>
<feature type="compositionally biased region" description="Basic and acidic residues" evidence="4">
    <location>
        <begin position="809"/>
        <end position="828"/>
    </location>
</feature>
<accession>A0A1F5LIP1</accession>
<dbReference type="InterPro" id="IPR012677">
    <property type="entry name" value="Nucleotide-bd_a/b_plait_sf"/>
</dbReference>
<proteinExistence type="predicted"/>
<name>A0A1F5LIP1_PENAI</name>
<dbReference type="RefSeq" id="XP_022488521.1">
    <property type="nucleotide sequence ID" value="XM_022631631.1"/>
</dbReference>
<dbReference type="InterPro" id="IPR035979">
    <property type="entry name" value="RBD_domain_sf"/>
</dbReference>
<dbReference type="Proteomes" id="UP000177622">
    <property type="component" value="Unassembled WGS sequence"/>
</dbReference>
<feature type="region of interest" description="Disordered" evidence="4">
    <location>
        <begin position="710"/>
        <end position="766"/>
    </location>
</feature>
<feature type="region of interest" description="Disordered" evidence="4">
    <location>
        <begin position="597"/>
        <end position="690"/>
    </location>
</feature>
<feature type="compositionally biased region" description="Polar residues" evidence="4">
    <location>
        <begin position="598"/>
        <end position="609"/>
    </location>
</feature>
<evidence type="ECO:0000256" key="3">
    <source>
        <dbReference type="SAM" id="Coils"/>
    </source>
</evidence>
<sequence length="924" mass="100305">MLKPFQIRNLRVSEQELADSRSPSGVVQISSTDYDDLATTHPRARLTYIDEDEDDDETITVGSALELSQRLEEPPEINTRLESIQVSHNATPIHIFDIRRSNSVTELWKRYECDTREQESPEKEKSDAPVGPQAFVQDEVPAATSPKLPQASEGESRSLMEAFEAELAGILNAAEPSGTRGGPQPDSQPAEPSASTSSERPTHPVEVLAAQVLDQLISGATMVQSEWRARLPEVQRQLHNAQRQFETAQRSLPANVEASLRTLLNTLEAQVRAAFSSIPDGGRQFAEEAFHRGRPVAENAADGLRMMASELNEAGRTLFAAFENEFGRAGPAPSSTSGTPNSSVPGISDVNASAAENGPVSSRPVYPQVPEMHSRASPMTEKPPSPVPGNWNPSDVKGSHKVPALNSAVSSQGSYGQNPQPTPYPVENPYPTIQHSPYHQSLHQHPPHYLPPSPDVSHRPYYQAPLAAQPPNFPSWPQWPPAFPPAGFNGPSHPRQAPANLVNSDGSETKSLFIGNVGFKVTQKMIQNVFASKGFIVEVDLPMDSASGKHAGFGYVHFPGSHAAFAAMEVLQGALIDGHSINLEPMHHPNTEMVRAAQNGSCGRTSVRTSRPRHENRANRRRKSVTFVEHSGHVDAGSARPDSPALLDSPSDDPGFSARFPSLQPVKNEQSNTPSNGQGTSPPVNPNKEIEMTRFPPVSQLDALLLTGQQEAPKAPSTAGRPSESEDLHVGLPTRSLSSQSTPKDLTPKDLTQETQSTANGDATGNMLQVIDTGRPLDHNSPNGNSNTMVVMRPATDSHETSISPLKRRATERQERRSSARSVERDTWARLSRRERTRSFSRQQVPGGFPVEETALPTTDSNAEQSSEAVDQCVSALVGMGYGTEQEGGRSRMTVYAAAANGSLLDAIDMIEEERRAYERRASQ</sequence>
<evidence type="ECO:0000256" key="1">
    <source>
        <dbReference type="ARBA" id="ARBA00022884"/>
    </source>
</evidence>
<dbReference type="Gene3D" id="3.30.70.330">
    <property type="match status" value="1"/>
</dbReference>
<dbReference type="InterPro" id="IPR000504">
    <property type="entry name" value="RRM_dom"/>
</dbReference>
<dbReference type="Pfam" id="PF00076">
    <property type="entry name" value="RRM_1"/>
    <property type="match status" value="1"/>
</dbReference>
<feature type="compositionally biased region" description="Polar residues" evidence="4">
    <location>
        <begin position="333"/>
        <end position="345"/>
    </location>
</feature>
<keyword evidence="7" id="KW-1185">Reference proteome</keyword>
<keyword evidence="3" id="KW-0175">Coiled coil</keyword>
<evidence type="ECO:0000313" key="6">
    <source>
        <dbReference type="EMBL" id="OGE53082.1"/>
    </source>
</evidence>
<feature type="compositionally biased region" description="Polar residues" evidence="4">
    <location>
        <begin position="735"/>
        <end position="744"/>
    </location>
</feature>
<evidence type="ECO:0000313" key="7">
    <source>
        <dbReference type="Proteomes" id="UP000177622"/>
    </source>
</evidence>
<evidence type="ECO:0000256" key="2">
    <source>
        <dbReference type="PROSITE-ProRule" id="PRU00176"/>
    </source>
</evidence>
<protein>
    <recommendedName>
        <fullName evidence="5">RRM domain-containing protein</fullName>
    </recommendedName>
</protein>
<feature type="compositionally biased region" description="Polar residues" evidence="4">
    <location>
        <begin position="753"/>
        <end position="766"/>
    </location>
</feature>
<gene>
    <name evidence="6" type="ORF">PENARI_c008G10779</name>
</gene>